<name>T0MAX6_COLGC</name>
<dbReference type="AlphaFoldDB" id="T0MAX6"/>
<reference evidence="3" key="1">
    <citation type="journal article" date="2013" name="Mol. Plant Microbe Interact.">
        <title>Global aspects of pacC regulation of pathogenicity genes in Colletotrichum gloeosporioides as revealed by transcriptome analysis.</title>
        <authorList>
            <person name="Alkan N."/>
            <person name="Meng X."/>
            <person name="Friedlander G."/>
            <person name="Reuveni E."/>
            <person name="Sukno S."/>
            <person name="Sherman A."/>
            <person name="Thon M."/>
            <person name="Fluhr R."/>
            <person name="Prusky D."/>
        </authorList>
    </citation>
    <scope>NUCLEOTIDE SEQUENCE [LARGE SCALE GENOMIC DNA]</scope>
    <source>
        <strain evidence="3">Cg-14</strain>
    </source>
</reference>
<dbReference type="eggNOG" id="ENOG502T4FG">
    <property type="taxonomic scope" value="Eukaryota"/>
</dbReference>
<comment type="caution">
    <text evidence="2">The sequence shown here is derived from an EMBL/GenBank/DDBJ whole genome shotgun (WGS) entry which is preliminary data.</text>
</comment>
<evidence type="ECO:0000256" key="1">
    <source>
        <dbReference type="SAM" id="Phobius"/>
    </source>
</evidence>
<proteinExistence type="predicted"/>
<dbReference type="Proteomes" id="UP000015530">
    <property type="component" value="Unassembled WGS sequence"/>
</dbReference>
<evidence type="ECO:0000313" key="2">
    <source>
        <dbReference type="EMBL" id="EQB58045.1"/>
    </source>
</evidence>
<keyword evidence="1" id="KW-0472">Membrane</keyword>
<dbReference type="OrthoDB" id="4843608at2759"/>
<organism evidence="2 3">
    <name type="scientific">Colletotrichum gloeosporioides (strain Cg-14)</name>
    <name type="common">Anthracnose fungus</name>
    <name type="synonym">Glomerella cingulata</name>
    <dbReference type="NCBI Taxonomy" id="1237896"/>
    <lineage>
        <taxon>Eukaryota</taxon>
        <taxon>Fungi</taxon>
        <taxon>Dikarya</taxon>
        <taxon>Ascomycota</taxon>
        <taxon>Pezizomycotina</taxon>
        <taxon>Sordariomycetes</taxon>
        <taxon>Hypocreomycetidae</taxon>
        <taxon>Glomerellales</taxon>
        <taxon>Glomerellaceae</taxon>
        <taxon>Colletotrichum</taxon>
        <taxon>Colletotrichum gloeosporioides species complex</taxon>
    </lineage>
</organism>
<dbReference type="EMBL" id="AMYD01000372">
    <property type="protein sequence ID" value="EQB58045.1"/>
    <property type="molecule type" value="Genomic_DNA"/>
</dbReference>
<gene>
    <name evidence="2" type="ORF">CGLO_01759</name>
</gene>
<evidence type="ECO:0008006" key="4">
    <source>
        <dbReference type="Google" id="ProtNLM"/>
    </source>
</evidence>
<protein>
    <recommendedName>
        <fullName evidence="4">Transmembrane protein</fullName>
    </recommendedName>
</protein>
<accession>T0MAX6</accession>
<feature type="transmembrane region" description="Helical" evidence="1">
    <location>
        <begin position="41"/>
        <end position="63"/>
    </location>
</feature>
<keyword evidence="1" id="KW-1133">Transmembrane helix</keyword>
<keyword evidence="1" id="KW-0812">Transmembrane</keyword>
<evidence type="ECO:0000313" key="3">
    <source>
        <dbReference type="Proteomes" id="UP000015530"/>
    </source>
</evidence>
<dbReference type="HOGENOM" id="CLU_196947_0_0_1"/>
<sequence length="79" mass="9193">MYKPKASRHPMIYSKENEWAIIDDEEEEEKERQRLRQAERLKVGCFVAALTVVLVPTICGFANRGPLKKTSFEDRSVHD</sequence>